<evidence type="ECO:0000256" key="1">
    <source>
        <dbReference type="ARBA" id="ARBA00003492"/>
    </source>
</evidence>
<comment type="function">
    <text evidence="1 17">P5CS plays a key role in proline biosynthesis, leading to osmoregulation in plants.</text>
</comment>
<dbReference type="InterPro" id="IPR016162">
    <property type="entry name" value="Ald_DH_N"/>
</dbReference>
<dbReference type="PRINTS" id="PR00474">
    <property type="entry name" value="GLU5KINASE"/>
</dbReference>
<dbReference type="InterPro" id="IPR036393">
    <property type="entry name" value="AceGlu_kinase-like_sf"/>
</dbReference>
<accession>A0A8T0L8I2</accession>
<dbReference type="GO" id="GO:0005524">
    <property type="term" value="F:ATP binding"/>
    <property type="evidence" value="ECO:0007669"/>
    <property type="project" value="UniProtKB-UniRule"/>
</dbReference>
<dbReference type="Proteomes" id="UP000743370">
    <property type="component" value="Unassembled WGS sequence"/>
</dbReference>
<dbReference type="InterPro" id="IPR016163">
    <property type="entry name" value="Ald_DH_C"/>
</dbReference>
<dbReference type="Pfam" id="PF00171">
    <property type="entry name" value="Aldedh"/>
    <property type="match status" value="1"/>
</dbReference>
<evidence type="ECO:0000256" key="5">
    <source>
        <dbReference type="ARBA" id="ARBA00009302"/>
    </source>
</evidence>
<dbReference type="InterPro" id="IPR019797">
    <property type="entry name" value="Glutamate_5-kinase_CS"/>
</dbReference>
<keyword evidence="13 17" id="KW-0560">Oxidoreductase</keyword>
<comment type="catalytic activity">
    <reaction evidence="15 17">
        <text>L-glutamate 5-semialdehyde + phosphate + NADP(+) = L-glutamyl 5-phosphate + NADPH + H(+)</text>
        <dbReference type="Rhea" id="RHEA:19541"/>
        <dbReference type="ChEBI" id="CHEBI:15378"/>
        <dbReference type="ChEBI" id="CHEBI:43474"/>
        <dbReference type="ChEBI" id="CHEBI:57783"/>
        <dbReference type="ChEBI" id="CHEBI:58066"/>
        <dbReference type="ChEBI" id="CHEBI:58274"/>
        <dbReference type="ChEBI" id="CHEBI:58349"/>
        <dbReference type="EC" id="1.2.1.41"/>
    </reaction>
</comment>
<dbReference type="PIRSF" id="PIRSF036429">
    <property type="entry name" value="P5C_syn"/>
    <property type="match status" value="1"/>
</dbReference>
<dbReference type="InterPro" id="IPR015590">
    <property type="entry name" value="Aldehyde_DH_dom"/>
</dbReference>
<dbReference type="Pfam" id="PF00696">
    <property type="entry name" value="AA_kinase"/>
    <property type="match status" value="1"/>
</dbReference>
<keyword evidence="6 17" id="KW-0028">Amino-acid biosynthesis</keyword>
<feature type="domain" description="Aspartate/glutamate/uridylate kinase" evidence="19">
    <location>
        <begin position="15"/>
        <end position="260"/>
    </location>
</feature>
<comment type="pathway">
    <text evidence="2 17">Amino-acid biosynthesis; L-proline biosynthesis; L-glutamate 5-semialdehyde from L-glutamate: step 2/2.</text>
</comment>
<evidence type="ECO:0000256" key="17">
    <source>
        <dbReference type="PIRNR" id="PIRNR036429"/>
    </source>
</evidence>
<dbReference type="FunFam" id="3.40.309.10:FF:000015">
    <property type="entry name" value="Delta-1-pyrroline-5-carboxylate synthase"/>
    <property type="match status" value="1"/>
</dbReference>
<evidence type="ECO:0000256" key="12">
    <source>
        <dbReference type="ARBA" id="ARBA00022857"/>
    </source>
</evidence>
<evidence type="ECO:0000256" key="13">
    <source>
        <dbReference type="ARBA" id="ARBA00023002"/>
    </source>
</evidence>
<dbReference type="PANTHER" id="PTHR11063:SF8">
    <property type="entry name" value="DELTA-1-PYRROLINE-5-CARBOXYLATE SYNTHASE"/>
    <property type="match status" value="1"/>
</dbReference>
<evidence type="ECO:0000256" key="7">
    <source>
        <dbReference type="ARBA" id="ARBA00022650"/>
    </source>
</evidence>
<evidence type="ECO:0000256" key="15">
    <source>
        <dbReference type="ARBA" id="ARBA00049024"/>
    </source>
</evidence>
<evidence type="ECO:0000259" key="18">
    <source>
        <dbReference type="Pfam" id="PF00171"/>
    </source>
</evidence>
<dbReference type="Gene3D" id="3.40.605.10">
    <property type="entry name" value="Aldehyde Dehydrogenase, Chain A, domain 1"/>
    <property type="match status" value="1"/>
</dbReference>
<gene>
    <name evidence="20" type="ORF">HKW66_Vig0055610</name>
</gene>
<dbReference type="PROSITE" id="PS00902">
    <property type="entry name" value="GLUTAMATE_5_KINASE"/>
    <property type="match status" value="1"/>
</dbReference>
<organism evidence="20 21">
    <name type="scientific">Phaseolus angularis</name>
    <name type="common">Azuki bean</name>
    <name type="synonym">Vigna angularis</name>
    <dbReference type="NCBI Taxonomy" id="3914"/>
    <lineage>
        <taxon>Eukaryota</taxon>
        <taxon>Viridiplantae</taxon>
        <taxon>Streptophyta</taxon>
        <taxon>Embryophyta</taxon>
        <taxon>Tracheophyta</taxon>
        <taxon>Spermatophyta</taxon>
        <taxon>Magnoliopsida</taxon>
        <taxon>eudicotyledons</taxon>
        <taxon>Gunneridae</taxon>
        <taxon>Pentapetalae</taxon>
        <taxon>rosids</taxon>
        <taxon>fabids</taxon>
        <taxon>Fabales</taxon>
        <taxon>Fabaceae</taxon>
        <taxon>Papilionoideae</taxon>
        <taxon>50 kb inversion clade</taxon>
        <taxon>NPAAA clade</taxon>
        <taxon>indigoferoid/millettioid clade</taxon>
        <taxon>Phaseoleae</taxon>
        <taxon>Vigna</taxon>
    </lineage>
</organism>
<evidence type="ECO:0000313" key="20">
    <source>
        <dbReference type="EMBL" id="KAG2406305.1"/>
    </source>
</evidence>
<dbReference type="InterPro" id="IPR005766">
    <property type="entry name" value="P5_carboxy_syn"/>
</dbReference>
<dbReference type="GO" id="GO:0004349">
    <property type="term" value="F:glutamate 5-kinase activity"/>
    <property type="evidence" value="ECO:0007669"/>
    <property type="project" value="UniProtKB-UniRule"/>
</dbReference>
<keyword evidence="9 17" id="KW-0547">Nucleotide-binding</keyword>
<comment type="caution">
    <text evidence="20">The sequence shown here is derived from an EMBL/GenBank/DDBJ whole genome shotgun (WGS) entry which is preliminary data.</text>
</comment>
<dbReference type="HAMAP" id="MF_00456">
    <property type="entry name" value="ProB"/>
    <property type="match status" value="1"/>
</dbReference>
<reference evidence="20 21" key="1">
    <citation type="submission" date="2020-05" db="EMBL/GenBank/DDBJ databases">
        <title>Vigna angularis (adzuki bean) Var. LongXiaoDou No. 4 denovo assembly.</title>
        <authorList>
            <person name="Xiang H."/>
        </authorList>
    </citation>
    <scope>NUCLEOTIDE SEQUENCE [LARGE SCALE GENOMIC DNA]</scope>
    <source>
        <tissue evidence="20">Leaf</tissue>
    </source>
</reference>
<dbReference type="InterPro" id="IPR005715">
    <property type="entry name" value="Glu_5kinase/COase_Synthase"/>
</dbReference>
<dbReference type="NCBIfam" id="TIGR01092">
    <property type="entry name" value="P5CS"/>
    <property type="match status" value="1"/>
</dbReference>
<evidence type="ECO:0000259" key="19">
    <source>
        <dbReference type="Pfam" id="PF00696"/>
    </source>
</evidence>
<dbReference type="SUPFAM" id="SSF53720">
    <property type="entry name" value="ALDH-like"/>
    <property type="match status" value="1"/>
</dbReference>
<dbReference type="EMBL" id="JABFOF010000002">
    <property type="protein sequence ID" value="KAG2406305.1"/>
    <property type="molecule type" value="Genomic_DNA"/>
</dbReference>
<dbReference type="InterPro" id="IPR001057">
    <property type="entry name" value="Glu/AcGlu_kinase"/>
</dbReference>
<evidence type="ECO:0000256" key="3">
    <source>
        <dbReference type="ARBA" id="ARBA00005185"/>
    </source>
</evidence>
<feature type="domain" description="Aldehyde dehydrogenase" evidence="18">
    <location>
        <begin position="294"/>
        <end position="558"/>
    </location>
</feature>
<evidence type="ECO:0000256" key="2">
    <source>
        <dbReference type="ARBA" id="ARBA00004985"/>
    </source>
</evidence>
<dbReference type="InterPro" id="IPR016161">
    <property type="entry name" value="Ald_DH/histidinol_DH"/>
</dbReference>
<evidence type="ECO:0000256" key="4">
    <source>
        <dbReference type="ARBA" id="ARBA00006300"/>
    </source>
</evidence>
<comment type="similarity">
    <text evidence="4 17">In the C-terminal section; belongs to the gamma-glutamyl phosphate reductase family.</text>
</comment>
<keyword evidence="8 17" id="KW-0808">Transferase</keyword>
<keyword evidence="7 17" id="KW-0641">Proline biosynthesis</keyword>
<sequence length="714" mass="77806">MENADPNRHFLKDVKRIIIKVGTAVVTRQDGRLAVGKLGALCEQIKELNSLGYEIILVSSGAVGLGRQRLRYRKLINSSFADLQKPQIELDGKACAAVGQNSLMALYDSLFSQLDVTSAQLLVTDNDFRDKDFRKQLSETVKSLLGLKVIPIFNENDAVSTRKAPYEDSSGIFWDNDSLSALLALELKADLLILLSDVEGLYSGPPSDPRSKLIHTYIKEKHQNEITFGDKSRVGRGGMTAKVKASIHAAEAGIPVIITSGFAAENILKVLQGQLIGTLFHKDAHKWAPIKEFNAREMAVAARDSSRRLQAMSSEERKQILLKIADALEAHQEEIRIENESDVAAAQEEGCEKSLVARLVLKKEKLATLANNIRLIANMEDPIGRVLKRTELAEGLILEKTSSPLGVLLIVFESRPDALVQIASLAIQSGNGLLLKGGKEAKRSNAILHKVITEAIPDSVGAKLIGLVTSRAEIPELLKLDDVIDLVIPRGSNQLVSQIKSSTKIPVLGHADGICHVYVDKSADLEMSKRIVLDAKIDYPAGCNAMETLLVHKDLVEKGWLNYIIVDLRTEGVTLFGGPKASPLLNIPLARSLHHEYNSLTCTVEIVDDVFAAIDHINLHGRHGSLYFAHTDSIVTEDHEVADIAAVFHNASTRFSDGARFGLGAEVGISTSRIHARGPVGVDGLLTTRWILKGSGQIVDGDKAISYTHKDLAI</sequence>
<dbReference type="GO" id="GO:0005737">
    <property type="term" value="C:cytoplasm"/>
    <property type="evidence" value="ECO:0007669"/>
    <property type="project" value="UniProtKB-UniRule"/>
</dbReference>
<dbReference type="PANTHER" id="PTHR11063">
    <property type="entry name" value="GLUTAMATE SEMIALDEHYDE DEHYDROGENASE"/>
    <property type="match status" value="1"/>
</dbReference>
<comment type="pathway">
    <text evidence="3 17">Amino-acid biosynthesis; L-proline biosynthesis; L-glutamate 5-semialdehyde from L-glutamate: step 1/2.</text>
</comment>
<evidence type="ECO:0000256" key="6">
    <source>
        <dbReference type="ARBA" id="ARBA00022605"/>
    </source>
</evidence>
<dbReference type="AlphaFoldDB" id="A0A8T0L8I2"/>
<dbReference type="EC" id="1.2.1.41" evidence="17"/>
<comment type="similarity">
    <text evidence="5 17">In the N-terminal section; belongs to the glutamate 5-kinase family.</text>
</comment>
<dbReference type="NCBIfam" id="TIGR01027">
    <property type="entry name" value="proB"/>
    <property type="match status" value="1"/>
</dbReference>
<keyword evidence="11 17" id="KW-0067">ATP-binding</keyword>
<dbReference type="Gene3D" id="3.40.309.10">
    <property type="entry name" value="Aldehyde Dehydrogenase, Chain A, domain 2"/>
    <property type="match status" value="1"/>
</dbReference>
<dbReference type="InterPro" id="IPR000965">
    <property type="entry name" value="GPR_dom"/>
</dbReference>
<dbReference type="GO" id="GO:0008652">
    <property type="term" value="P:amino acid biosynthetic process"/>
    <property type="evidence" value="ECO:0007669"/>
    <property type="project" value="UniProtKB-KW"/>
</dbReference>
<dbReference type="HAMAP" id="MF_00412">
    <property type="entry name" value="ProA"/>
    <property type="match status" value="1"/>
</dbReference>
<keyword evidence="10 17" id="KW-0418">Kinase</keyword>
<evidence type="ECO:0000313" key="21">
    <source>
        <dbReference type="Proteomes" id="UP000743370"/>
    </source>
</evidence>
<dbReference type="CDD" id="cd07079">
    <property type="entry name" value="ALDH_F18-19_ProA-GPR"/>
    <property type="match status" value="1"/>
</dbReference>
<evidence type="ECO:0000256" key="8">
    <source>
        <dbReference type="ARBA" id="ARBA00022679"/>
    </source>
</evidence>
<dbReference type="InterPro" id="IPR001048">
    <property type="entry name" value="Asp/Glu/Uridylate_kinase"/>
</dbReference>
<dbReference type="FunFam" id="3.40.1160.10:FF:000013">
    <property type="entry name" value="Delta-1-pyrroline-5-carboxylate synthase"/>
    <property type="match status" value="1"/>
</dbReference>
<protein>
    <recommendedName>
        <fullName evidence="17">Delta-1-pyrroline-5-carboxylate synthase</fullName>
    </recommendedName>
    <domain>
        <recommendedName>
            <fullName evidence="17">Glutamate 5-kinase</fullName>
            <shortName evidence="17">GK</shortName>
            <ecNumber evidence="17">2.7.2.11</ecNumber>
        </recommendedName>
        <alternativeName>
            <fullName evidence="17">Gamma-glutamyl kinase</fullName>
        </alternativeName>
    </domain>
    <domain>
        <recommendedName>
            <fullName evidence="17">Gamma-glutamyl phosphate reductase</fullName>
            <shortName evidence="17">GPR</shortName>
            <ecNumber evidence="17">1.2.1.41</ecNumber>
        </recommendedName>
        <alternativeName>
            <fullName evidence="17">Glutamate-5-semialdehyde dehydrogenase</fullName>
        </alternativeName>
        <alternativeName>
            <fullName evidence="17">Glutamyl-gamma-semialdehyde dehydrogenase</fullName>
        </alternativeName>
    </domain>
</protein>
<dbReference type="GO" id="GO:0004350">
    <property type="term" value="F:glutamate-5-semialdehyde dehydrogenase activity"/>
    <property type="evidence" value="ECO:0007669"/>
    <property type="project" value="UniProtKB-UniRule"/>
</dbReference>
<comment type="catalytic activity">
    <reaction evidence="16 17">
        <text>L-glutamate + ATP = L-glutamyl 5-phosphate + ADP</text>
        <dbReference type="Rhea" id="RHEA:14877"/>
        <dbReference type="ChEBI" id="CHEBI:29985"/>
        <dbReference type="ChEBI" id="CHEBI:30616"/>
        <dbReference type="ChEBI" id="CHEBI:58274"/>
        <dbReference type="ChEBI" id="CHEBI:456216"/>
        <dbReference type="EC" id="2.7.2.11"/>
    </reaction>
</comment>
<keyword evidence="14" id="KW-0511">Multifunctional enzyme</keyword>
<dbReference type="SUPFAM" id="SSF53633">
    <property type="entry name" value="Carbamate kinase-like"/>
    <property type="match status" value="1"/>
</dbReference>
<evidence type="ECO:0000256" key="9">
    <source>
        <dbReference type="ARBA" id="ARBA00022741"/>
    </source>
</evidence>
<dbReference type="NCBIfam" id="TIGR00407">
    <property type="entry name" value="proA"/>
    <property type="match status" value="1"/>
</dbReference>
<dbReference type="Gene3D" id="3.40.1160.10">
    <property type="entry name" value="Acetylglutamate kinase-like"/>
    <property type="match status" value="1"/>
</dbReference>
<dbReference type="EC" id="2.7.2.11" evidence="17"/>
<evidence type="ECO:0000256" key="11">
    <source>
        <dbReference type="ARBA" id="ARBA00022840"/>
    </source>
</evidence>
<evidence type="ECO:0000256" key="16">
    <source>
        <dbReference type="ARBA" id="ARBA00049141"/>
    </source>
</evidence>
<proteinExistence type="inferred from homology"/>
<evidence type="ECO:0000256" key="10">
    <source>
        <dbReference type="ARBA" id="ARBA00022777"/>
    </source>
</evidence>
<name>A0A8T0L8I2_PHAAN</name>
<keyword evidence="12 17" id="KW-0521">NADP</keyword>
<dbReference type="NCBIfam" id="NF001221">
    <property type="entry name" value="PRK00197.1"/>
    <property type="match status" value="1"/>
</dbReference>
<evidence type="ECO:0000256" key="14">
    <source>
        <dbReference type="ARBA" id="ARBA00023268"/>
    </source>
</evidence>